<protein>
    <recommendedName>
        <fullName evidence="5">Formimidoylglutamase</fullName>
        <ecNumber evidence="5">3.5.3.8</ecNumber>
    </recommendedName>
</protein>
<keyword evidence="8" id="KW-1185">Reference proteome</keyword>
<dbReference type="InterPro" id="IPR023696">
    <property type="entry name" value="Ureohydrolase_dom_sf"/>
</dbReference>
<dbReference type="PANTHER" id="PTHR11358:SF35">
    <property type="entry name" value="FORMIMIDOYLGLUTAMASE"/>
    <property type="match status" value="1"/>
</dbReference>
<evidence type="ECO:0000256" key="5">
    <source>
        <dbReference type="NCBIfam" id="TIGR01227"/>
    </source>
</evidence>
<dbReference type="InterPro" id="IPR005923">
    <property type="entry name" value="HutG"/>
</dbReference>
<dbReference type="Pfam" id="PF00491">
    <property type="entry name" value="Arginase"/>
    <property type="match status" value="1"/>
</dbReference>
<evidence type="ECO:0000256" key="3">
    <source>
        <dbReference type="ARBA" id="ARBA00022808"/>
    </source>
</evidence>
<dbReference type="PIRSF" id="PIRSF036979">
    <property type="entry name" value="Arginase"/>
    <property type="match status" value="1"/>
</dbReference>
<dbReference type="Gene3D" id="3.40.800.10">
    <property type="entry name" value="Ureohydrolase domain"/>
    <property type="match status" value="1"/>
</dbReference>
<comment type="similarity">
    <text evidence="6">Belongs to the arginase family.</text>
</comment>
<dbReference type="EMBL" id="CP028103">
    <property type="protein sequence ID" value="AVQ32406.1"/>
    <property type="molecule type" value="Genomic_DNA"/>
</dbReference>
<dbReference type="PROSITE" id="PS51409">
    <property type="entry name" value="ARGINASE_2"/>
    <property type="match status" value="1"/>
</dbReference>
<proteinExistence type="inferred from homology"/>
<sequence length="298" mass="33985">MKDLWNGRFDSDERIDLRIWQIVKPFENAKEETGVCFIGYDTDDGIKRNQGRIGAEKGPNAIRKAIQSFPIIENLKIYDYRNLKNKILEEAQKEYSIKIYNVIKKEIFPIGLGGGHDIVFASYNGIRKVYPDKKIGIVNFDAHLDIRPYENGANSGTSFKQILDIDKNVKYSIVGFKKQGNTKRLIDTAKSYNVLILDEENDEKFINDELKKYLVDTDIIYVTFCMDVFNASDAPGVSAPTAMGLDPKKGKRILREIMNSKKVVCIDFAEVNPEYDIDNRTAKLAGSLIYDVMNNLKK</sequence>
<evidence type="ECO:0000256" key="2">
    <source>
        <dbReference type="ARBA" id="ARBA00022801"/>
    </source>
</evidence>
<evidence type="ECO:0000256" key="6">
    <source>
        <dbReference type="PROSITE-ProRule" id="PRU00742"/>
    </source>
</evidence>
<evidence type="ECO:0000256" key="1">
    <source>
        <dbReference type="ARBA" id="ARBA00022723"/>
    </source>
</evidence>
<evidence type="ECO:0000256" key="4">
    <source>
        <dbReference type="ARBA" id="ARBA00023211"/>
    </source>
</evidence>
<evidence type="ECO:0000313" key="7">
    <source>
        <dbReference type="EMBL" id="AVQ32406.1"/>
    </source>
</evidence>
<dbReference type="InterPro" id="IPR006035">
    <property type="entry name" value="Ureohydrolase"/>
</dbReference>
<evidence type="ECO:0000313" key="8">
    <source>
        <dbReference type="Proteomes" id="UP000241238"/>
    </source>
</evidence>
<dbReference type="Proteomes" id="UP000241238">
    <property type="component" value="Chromosome"/>
</dbReference>
<dbReference type="GeneID" id="77469245"/>
<dbReference type="NCBIfam" id="TIGR01227">
    <property type="entry name" value="hutG"/>
    <property type="match status" value="1"/>
</dbReference>
<dbReference type="EC" id="3.5.3.8" evidence="5"/>
<dbReference type="CDD" id="cd09988">
    <property type="entry name" value="Formimidoylglutamase"/>
    <property type="match status" value="1"/>
</dbReference>
<gene>
    <name evidence="7" type="primary">hutG</name>
    <name evidence="7" type="ORF">C4N18_14655</name>
</gene>
<dbReference type="PANTHER" id="PTHR11358">
    <property type="entry name" value="ARGINASE/AGMATINASE"/>
    <property type="match status" value="1"/>
</dbReference>
<accession>A0ABN5JMC2</accession>
<dbReference type="SUPFAM" id="SSF52768">
    <property type="entry name" value="Arginase/deacetylase"/>
    <property type="match status" value="1"/>
</dbReference>
<keyword evidence="4" id="KW-0464">Manganese</keyword>
<keyword evidence="2" id="KW-0378">Hydrolase</keyword>
<name>A0ABN5JMC2_FUSVA</name>
<keyword evidence="3" id="KW-0369">Histidine metabolism</keyword>
<dbReference type="RefSeq" id="WP_005951479.1">
    <property type="nucleotide sequence ID" value="NZ_CP028103.1"/>
</dbReference>
<keyword evidence="1" id="KW-0479">Metal-binding</keyword>
<reference evidence="8" key="1">
    <citation type="journal article" date="2018" name="MSphere">
        <title>Fusobacterium Genomics Using MinION and Illumina Sequencing Enables Genome Completion and Correction.</title>
        <authorList>
            <person name="Todd S.M."/>
            <person name="Settlage R.E."/>
            <person name="Lahmers K.K."/>
            <person name="Slade D.J."/>
        </authorList>
    </citation>
    <scope>NUCLEOTIDE SEQUENCE [LARGE SCALE GENOMIC DNA]</scope>
    <source>
        <strain evidence="8">ATCC 27725</strain>
    </source>
</reference>
<organism evidence="7 8">
    <name type="scientific">Fusobacterium varium ATCC 27725</name>
    <dbReference type="NCBI Taxonomy" id="469618"/>
    <lineage>
        <taxon>Bacteria</taxon>
        <taxon>Fusobacteriati</taxon>
        <taxon>Fusobacteriota</taxon>
        <taxon>Fusobacteriia</taxon>
        <taxon>Fusobacteriales</taxon>
        <taxon>Fusobacteriaceae</taxon>
        <taxon>Fusobacterium</taxon>
    </lineage>
</organism>